<feature type="signal peptide" evidence="1">
    <location>
        <begin position="1"/>
        <end position="18"/>
    </location>
</feature>
<dbReference type="EMBL" id="SMFQ01000004">
    <property type="protein sequence ID" value="TCJ85204.1"/>
    <property type="molecule type" value="Genomic_DNA"/>
</dbReference>
<dbReference type="AlphaFoldDB" id="A0A4R1EYW2"/>
<name>A0A4R1EYW2_9GAMM</name>
<comment type="caution">
    <text evidence="2">The sequence shown here is derived from an EMBL/GenBank/DDBJ whole genome shotgun (WGS) entry which is preliminary data.</text>
</comment>
<gene>
    <name evidence="2" type="ORF">EV695_3171</name>
</gene>
<dbReference type="PROSITE" id="PS51257">
    <property type="entry name" value="PROKAR_LIPOPROTEIN"/>
    <property type="match status" value="1"/>
</dbReference>
<evidence type="ECO:0008006" key="4">
    <source>
        <dbReference type="Google" id="ProtNLM"/>
    </source>
</evidence>
<evidence type="ECO:0000313" key="2">
    <source>
        <dbReference type="EMBL" id="TCJ85204.1"/>
    </source>
</evidence>
<keyword evidence="3" id="KW-1185">Reference proteome</keyword>
<dbReference type="RefSeq" id="WP_131906906.1">
    <property type="nucleotide sequence ID" value="NZ_BAAAFU010000001.1"/>
</dbReference>
<organism evidence="2 3">
    <name type="scientific">Cocleimonas flava</name>
    <dbReference type="NCBI Taxonomy" id="634765"/>
    <lineage>
        <taxon>Bacteria</taxon>
        <taxon>Pseudomonadati</taxon>
        <taxon>Pseudomonadota</taxon>
        <taxon>Gammaproteobacteria</taxon>
        <taxon>Thiotrichales</taxon>
        <taxon>Thiotrichaceae</taxon>
        <taxon>Cocleimonas</taxon>
    </lineage>
</organism>
<protein>
    <recommendedName>
        <fullName evidence="4">Lipoprotein</fullName>
    </recommendedName>
</protein>
<sequence length="210" mass="24000">MKRILSTLFLMSSMLLSACSMSPIVKDIRYDEVSYDAENRKTVVSAIDSSTEFKIRILTETIMGLGPNIDPEEAGFVAREAVLYPRYLANQYRLIAPPNSHNVLVNTGRRDRGLCYHWARDMSEQIVKGRTYKTLTLNRAVANQGRKYEHNVLTVAAKGKGIKDAYILDGWRNSGDLLVLQTREDPEYDWEEYTRRVYSAVPDVNNKETN</sequence>
<dbReference type="OrthoDB" id="5339359at2"/>
<proteinExistence type="predicted"/>
<accession>A0A4R1EYW2</accession>
<feature type="chain" id="PRO_5021018702" description="Lipoprotein" evidence="1">
    <location>
        <begin position="19"/>
        <end position="210"/>
    </location>
</feature>
<reference evidence="2 3" key="1">
    <citation type="submission" date="2019-03" db="EMBL/GenBank/DDBJ databases">
        <title>Genomic Encyclopedia of Type Strains, Phase IV (KMG-IV): sequencing the most valuable type-strain genomes for metagenomic binning, comparative biology and taxonomic classification.</title>
        <authorList>
            <person name="Goeker M."/>
        </authorList>
    </citation>
    <scope>NUCLEOTIDE SEQUENCE [LARGE SCALE GENOMIC DNA]</scope>
    <source>
        <strain evidence="2 3">DSM 24830</strain>
    </source>
</reference>
<evidence type="ECO:0000313" key="3">
    <source>
        <dbReference type="Proteomes" id="UP000294887"/>
    </source>
</evidence>
<keyword evidence="1" id="KW-0732">Signal</keyword>
<evidence type="ECO:0000256" key="1">
    <source>
        <dbReference type="SAM" id="SignalP"/>
    </source>
</evidence>
<dbReference type="Proteomes" id="UP000294887">
    <property type="component" value="Unassembled WGS sequence"/>
</dbReference>